<dbReference type="Proteomes" id="UP000429523">
    <property type="component" value="Unassembled WGS sequence"/>
</dbReference>
<organism evidence="3 7">
    <name type="scientific">Phytophthora fragariae</name>
    <dbReference type="NCBI Taxonomy" id="53985"/>
    <lineage>
        <taxon>Eukaryota</taxon>
        <taxon>Sar</taxon>
        <taxon>Stramenopiles</taxon>
        <taxon>Oomycota</taxon>
        <taxon>Peronosporomycetes</taxon>
        <taxon>Peronosporales</taxon>
        <taxon>Peronosporaceae</taxon>
        <taxon>Phytophthora</taxon>
    </lineage>
</organism>
<dbReference type="EMBL" id="QXGE01000204">
    <property type="protein sequence ID" value="KAE9320303.1"/>
    <property type="molecule type" value="Genomic_DNA"/>
</dbReference>
<sequence length="110" mass="12557">MLRQQLRDHEGTTCAIEFKPPKRPTLCEWVCKSWSKLSVSTILNGFRRAHILALLPAQEQQQEVQRLPDESSFIDQELRLIVDTVSNILSDDELSFSDKESDSDAVNISL</sequence>
<evidence type="ECO:0000313" key="8">
    <source>
        <dbReference type="Proteomes" id="UP000437068"/>
    </source>
</evidence>
<evidence type="ECO:0000313" key="2">
    <source>
        <dbReference type="EMBL" id="KAE9150085.1"/>
    </source>
</evidence>
<evidence type="ECO:0000313" key="7">
    <source>
        <dbReference type="Proteomes" id="UP000433483"/>
    </source>
</evidence>
<dbReference type="Proteomes" id="UP000440732">
    <property type="component" value="Unassembled WGS sequence"/>
</dbReference>
<comment type="caution">
    <text evidence="3">The sequence shown here is derived from an EMBL/GenBank/DDBJ whole genome shotgun (WGS) entry which is preliminary data.</text>
</comment>
<evidence type="ECO:0000313" key="5">
    <source>
        <dbReference type="EMBL" id="KAE9320303.1"/>
    </source>
</evidence>
<dbReference type="EMBL" id="QXGD01000258">
    <property type="protein sequence ID" value="KAE9245709.1"/>
    <property type="molecule type" value="Genomic_DNA"/>
</dbReference>
<reference evidence="6 7" key="1">
    <citation type="submission" date="2018-08" db="EMBL/GenBank/DDBJ databases">
        <title>Genomic investigation of the strawberry pathogen Phytophthora fragariae indicates pathogenicity is determined by transcriptional variation in three key races.</title>
        <authorList>
            <person name="Adams T.M."/>
            <person name="Armitage A.D."/>
            <person name="Sobczyk M.K."/>
            <person name="Bates H.J."/>
            <person name="Dunwell J.M."/>
            <person name="Nellist C.F."/>
            <person name="Harrison R.J."/>
        </authorList>
    </citation>
    <scope>NUCLEOTIDE SEQUENCE [LARGE SCALE GENOMIC DNA]</scope>
    <source>
        <strain evidence="5 8">A4</strain>
        <strain evidence="4 9">BC-1</strain>
        <strain evidence="3 7">NOV-27</strain>
        <strain evidence="2 10">NOV-5</strain>
        <strain evidence="1 6">NOV-9</strain>
    </source>
</reference>
<dbReference type="AlphaFoldDB" id="A0A6A3YTK6"/>
<evidence type="ECO:0000313" key="1">
    <source>
        <dbReference type="EMBL" id="KAE8943690.1"/>
    </source>
</evidence>
<dbReference type="Proteomes" id="UP000440367">
    <property type="component" value="Unassembled WGS sequence"/>
</dbReference>
<accession>A0A6A3YTK6</accession>
<evidence type="ECO:0000313" key="6">
    <source>
        <dbReference type="Proteomes" id="UP000429523"/>
    </source>
</evidence>
<gene>
    <name evidence="5" type="ORF">PF001_g5492</name>
    <name evidence="4" type="ORF">PF002_g7131</name>
    <name evidence="3" type="ORF">PF005_g6107</name>
    <name evidence="2" type="ORF">PF006_g5505</name>
    <name evidence="1" type="ORF">PF009_g6587</name>
</gene>
<dbReference type="EMBL" id="QXGA01000206">
    <property type="protein sequence ID" value="KAE9150085.1"/>
    <property type="molecule type" value="Genomic_DNA"/>
</dbReference>
<dbReference type="Proteomes" id="UP000433483">
    <property type="component" value="Unassembled WGS sequence"/>
</dbReference>
<evidence type="ECO:0000313" key="3">
    <source>
        <dbReference type="EMBL" id="KAE9223957.1"/>
    </source>
</evidence>
<evidence type="ECO:0000313" key="10">
    <source>
        <dbReference type="Proteomes" id="UP000440732"/>
    </source>
</evidence>
<protein>
    <recommendedName>
        <fullName evidence="11">DDE-1 domain-containing protein</fullName>
    </recommendedName>
</protein>
<evidence type="ECO:0000313" key="4">
    <source>
        <dbReference type="EMBL" id="KAE9245709.1"/>
    </source>
</evidence>
<evidence type="ECO:0000313" key="9">
    <source>
        <dbReference type="Proteomes" id="UP000440367"/>
    </source>
</evidence>
<dbReference type="OrthoDB" id="92357at2759"/>
<keyword evidence="7" id="KW-1185">Reference proteome</keyword>
<dbReference type="EMBL" id="QXGB01000221">
    <property type="protein sequence ID" value="KAE9223957.1"/>
    <property type="molecule type" value="Genomic_DNA"/>
</dbReference>
<dbReference type="Proteomes" id="UP000437068">
    <property type="component" value="Unassembled WGS sequence"/>
</dbReference>
<evidence type="ECO:0008006" key="11">
    <source>
        <dbReference type="Google" id="ProtNLM"/>
    </source>
</evidence>
<name>A0A6A3YTK6_9STRA</name>
<proteinExistence type="predicted"/>
<dbReference type="EMBL" id="QXGF01000239">
    <property type="protein sequence ID" value="KAE8943690.1"/>
    <property type="molecule type" value="Genomic_DNA"/>
</dbReference>